<protein>
    <submittedName>
        <fullName evidence="2">Uncharacterized protein</fullName>
    </submittedName>
</protein>
<organism evidence="2 3">
    <name type="scientific">Puccinia triticina</name>
    <dbReference type="NCBI Taxonomy" id="208348"/>
    <lineage>
        <taxon>Eukaryota</taxon>
        <taxon>Fungi</taxon>
        <taxon>Dikarya</taxon>
        <taxon>Basidiomycota</taxon>
        <taxon>Pucciniomycotina</taxon>
        <taxon>Pucciniomycetes</taxon>
        <taxon>Pucciniales</taxon>
        <taxon>Pucciniaceae</taxon>
        <taxon>Puccinia</taxon>
    </lineage>
</organism>
<dbReference type="EMBL" id="CP110424">
    <property type="protein sequence ID" value="WAQ84369.1"/>
    <property type="molecule type" value="Genomic_DNA"/>
</dbReference>
<accession>A0ABY7CI67</accession>
<keyword evidence="3" id="KW-1185">Reference proteome</keyword>
<evidence type="ECO:0000313" key="2">
    <source>
        <dbReference type="EMBL" id="WAQ84369.1"/>
    </source>
</evidence>
<feature type="region of interest" description="Disordered" evidence="1">
    <location>
        <begin position="31"/>
        <end position="66"/>
    </location>
</feature>
<dbReference type="GeneID" id="77809641"/>
<dbReference type="Proteomes" id="UP001164743">
    <property type="component" value="Chromosome 4A"/>
</dbReference>
<sequence>MFSAQMSCAAARLPVGCFSAICRVTQAVRRKASKSRSHSINDSRQQSAHRTRRCEHPGPTHQGSEFQQEIKKYLEYAQEQIVPSEELLREIRESDGRIKKKVSLERLLHIRVTGSDQPS</sequence>
<proteinExistence type="predicted"/>
<reference evidence="2" key="1">
    <citation type="submission" date="2022-10" db="EMBL/GenBank/DDBJ databases">
        <title>Puccinia triticina Genome sequencing and assembly.</title>
        <authorList>
            <person name="Li C."/>
        </authorList>
    </citation>
    <scope>NUCLEOTIDE SEQUENCE</scope>
    <source>
        <strain evidence="2">Pt15</strain>
    </source>
</reference>
<name>A0ABY7CI67_9BASI</name>
<dbReference type="RefSeq" id="XP_053019924.1">
    <property type="nucleotide sequence ID" value="XM_053168746.1"/>
</dbReference>
<evidence type="ECO:0000313" key="3">
    <source>
        <dbReference type="Proteomes" id="UP001164743"/>
    </source>
</evidence>
<gene>
    <name evidence="2" type="ORF">PtA15_4A822</name>
</gene>
<evidence type="ECO:0000256" key="1">
    <source>
        <dbReference type="SAM" id="MobiDB-lite"/>
    </source>
</evidence>